<reference evidence="3" key="1">
    <citation type="submission" date="2021-01" db="EMBL/GenBank/DDBJ databases">
        <authorList>
            <person name="Corre E."/>
            <person name="Pelletier E."/>
            <person name="Niang G."/>
            <person name="Scheremetjew M."/>
            <person name="Finn R."/>
            <person name="Kale V."/>
            <person name="Holt S."/>
            <person name="Cochrane G."/>
            <person name="Meng A."/>
            <person name="Brown T."/>
            <person name="Cohen L."/>
        </authorList>
    </citation>
    <scope>NUCLEOTIDE SEQUENCE</scope>
    <source>
        <strain evidence="3">CCMP1594</strain>
    </source>
</reference>
<keyword evidence="1" id="KW-0175">Coiled coil</keyword>
<gene>
    <name evidence="3" type="ORF">EGYM00163_LOCUS13242</name>
</gene>
<feature type="coiled-coil region" evidence="1">
    <location>
        <begin position="4"/>
        <end position="38"/>
    </location>
</feature>
<accession>A0A7S4FLF3</accession>
<protein>
    <recommendedName>
        <fullName evidence="2">MATH domain-containing protein</fullName>
    </recommendedName>
</protein>
<dbReference type="EMBL" id="HBJA01038819">
    <property type="protein sequence ID" value="CAE0802121.1"/>
    <property type="molecule type" value="Transcribed_RNA"/>
</dbReference>
<organism evidence="3">
    <name type="scientific">Eutreptiella gymnastica</name>
    <dbReference type="NCBI Taxonomy" id="73025"/>
    <lineage>
        <taxon>Eukaryota</taxon>
        <taxon>Discoba</taxon>
        <taxon>Euglenozoa</taxon>
        <taxon>Euglenida</taxon>
        <taxon>Spirocuta</taxon>
        <taxon>Euglenophyceae</taxon>
        <taxon>Eutreptiales</taxon>
        <taxon>Eutreptiaceae</taxon>
        <taxon>Eutreptiella</taxon>
    </lineage>
</organism>
<dbReference type="Gene3D" id="2.60.210.10">
    <property type="entry name" value="Apoptosis, Tumor Necrosis Factor Receptor Associated Protein 2, Chain A"/>
    <property type="match status" value="1"/>
</dbReference>
<dbReference type="AlphaFoldDB" id="A0A7S4FLF3"/>
<evidence type="ECO:0000256" key="1">
    <source>
        <dbReference type="SAM" id="Coils"/>
    </source>
</evidence>
<name>A0A7S4FLF3_9EUGL</name>
<evidence type="ECO:0000313" key="3">
    <source>
        <dbReference type="EMBL" id="CAE0802121.1"/>
    </source>
</evidence>
<dbReference type="Pfam" id="PF22486">
    <property type="entry name" value="MATH_2"/>
    <property type="match status" value="1"/>
</dbReference>
<proteinExistence type="predicted"/>
<dbReference type="InterPro" id="IPR002083">
    <property type="entry name" value="MATH/TRAF_dom"/>
</dbReference>
<dbReference type="InterPro" id="IPR008974">
    <property type="entry name" value="TRAF-like"/>
</dbReference>
<evidence type="ECO:0000259" key="2">
    <source>
        <dbReference type="Pfam" id="PF22486"/>
    </source>
</evidence>
<feature type="domain" description="MATH" evidence="2">
    <location>
        <begin position="45"/>
        <end position="171"/>
    </location>
</feature>
<sequence>MPHAQLMVRLVQALEKDNRELKATVAELTGRVKELEQKQQGGKFTFTWKVTDFADKLEAKEGLYSNEMTIAGFRVFVELRFSDEHLGFYCRRHGECPKEGSPHICGTRLEVRSTKQSVHRTLECSDLSYEGQRRSLCRLRKGFGVGWPKMVRLSALNEEGSGFIEEDTLVVVGKIWINKSHILEAQ</sequence>
<dbReference type="SUPFAM" id="SSF49599">
    <property type="entry name" value="TRAF domain-like"/>
    <property type="match status" value="1"/>
</dbReference>